<dbReference type="InterPro" id="IPR016181">
    <property type="entry name" value="Acyl_CoA_acyltransferase"/>
</dbReference>
<keyword evidence="5" id="KW-1185">Reference proteome</keyword>
<evidence type="ECO:0000256" key="2">
    <source>
        <dbReference type="ARBA" id="ARBA00023315"/>
    </source>
</evidence>
<dbReference type="Pfam" id="PF00583">
    <property type="entry name" value="Acetyltransf_1"/>
    <property type="match status" value="1"/>
</dbReference>
<evidence type="ECO:0000313" key="4">
    <source>
        <dbReference type="EMBL" id="GAA1782481.1"/>
    </source>
</evidence>
<gene>
    <name evidence="4" type="ORF">GCM10009768_09230</name>
</gene>
<reference evidence="4 5" key="1">
    <citation type="journal article" date="2019" name="Int. J. Syst. Evol. Microbiol.">
        <title>The Global Catalogue of Microorganisms (GCM) 10K type strain sequencing project: providing services to taxonomists for standard genome sequencing and annotation.</title>
        <authorList>
            <consortium name="The Broad Institute Genomics Platform"/>
            <consortium name="The Broad Institute Genome Sequencing Center for Infectious Disease"/>
            <person name="Wu L."/>
            <person name="Ma J."/>
        </authorList>
    </citation>
    <scope>NUCLEOTIDE SEQUENCE [LARGE SCALE GENOMIC DNA]</scope>
    <source>
        <strain evidence="4 5">JCM 14736</strain>
    </source>
</reference>
<dbReference type="InterPro" id="IPR050832">
    <property type="entry name" value="Bact_Acetyltransf"/>
</dbReference>
<proteinExistence type="predicted"/>
<dbReference type="InterPro" id="IPR000182">
    <property type="entry name" value="GNAT_dom"/>
</dbReference>
<accession>A0ABN2LD48</accession>
<keyword evidence="2" id="KW-0012">Acyltransferase</keyword>
<dbReference type="SUPFAM" id="SSF55729">
    <property type="entry name" value="Acyl-CoA N-acyltransferases (Nat)"/>
    <property type="match status" value="1"/>
</dbReference>
<organism evidence="4 5">
    <name type="scientific">Leucobacter iarius</name>
    <dbReference type="NCBI Taxonomy" id="333963"/>
    <lineage>
        <taxon>Bacteria</taxon>
        <taxon>Bacillati</taxon>
        <taxon>Actinomycetota</taxon>
        <taxon>Actinomycetes</taxon>
        <taxon>Micrococcales</taxon>
        <taxon>Microbacteriaceae</taxon>
        <taxon>Leucobacter</taxon>
    </lineage>
</organism>
<name>A0ABN2LD48_9MICO</name>
<dbReference type="Gene3D" id="3.40.630.30">
    <property type="match status" value="1"/>
</dbReference>
<dbReference type="EMBL" id="BAAAOB010000001">
    <property type="protein sequence ID" value="GAA1782481.1"/>
    <property type="molecule type" value="Genomic_DNA"/>
</dbReference>
<dbReference type="PROSITE" id="PS51186">
    <property type="entry name" value="GNAT"/>
    <property type="match status" value="1"/>
</dbReference>
<evidence type="ECO:0000259" key="3">
    <source>
        <dbReference type="PROSITE" id="PS51186"/>
    </source>
</evidence>
<comment type="caution">
    <text evidence="4">The sequence shown here is derived from an EMBL/GenBank/DDBJ whole genome shotgun (WGS) entry which is preliminary data.</text>
</comment>
<evidence type="ECO:0000256" key="1">
    <source>
        <dbReference type="ARBA" id="ARBA00022679"/>
    </source>
</evidence>
<dbReference type="PANTHER" id="PTHR43877">
    <property type="entry name" value="AMINOALKYLPHOSPHONATE N-ACETYLTRANSFERASE-RELATED-RELATED"/>
    <property type="match status" value="1"/>
</dbReference>
<dbReference type="CDD" id="cd04301">
    <property type="entry name" value="NAT_SF"/>
    <property type="match status" value="1"/>
</dbReference>
<sequence length="163" mass="17325">MLAEATMDPHPVIRAGRVPDDVEGCAGIWVRALAVRDGSVDAETMAERVRVAFGNPIVRFAVATSPRAGFALLESGRPDPAEAYLHYLAVDPDGTGRGVGGALMADAIAHARAAGFRAVTLEVRTDNTRAIELYLRDGFVPDGEATPHPTAGYPMQPYRLALD</sequence>
<evidence type="ECO:0000313" key="5">
    <source>
        <dbReference type="Proteomes" id="UP001500851"/>
    </source>
</evidence>
<protein>
    <recommendedName>
        <fullName evidence="3">N-acetyltransferase domain-containing protein</fullName>
    </recommendedName>
</protein>
<feature type="domain" description="N-acetyltransferase" evidence="3">
    <location>
        <begin position="11"/>
        <end position="160"/>
    </location>
</feature>
<keyword evidence="1" id="KW-0808">Transferase</keyword>
<dbReference type="Proteomes" id="UP001500851">
    <property type="component" value="Unassembled WGS sequence"/>
</dbReference>